<protein>
    <submittedName>
        <fullName evidence="1">Sulfotransferase</fullName>
    </submittedName>
</protein>
<sequence>MLLSHSKQFLFVHIAKTGGTSVRAALSRYRWGHRYALAQFICNKMSQFTDHKIASRFPRHSRIIAAKEMLPETYFNQLFKFAVVRNPWDLQVSSFHHIKRERPAVMQGYNDFESFMKWKFDEQRPYQYHIDTSLQLQTEYLVDLSGNLLTDFIGRYEQLEHDFGHICSQLKLSNITLPHRRKADNREDYRRYYNSELVDLVSAHFQKDIALLNYTFE</sequence>
<dbReference type="Pfam" id="PF03567">
    <property type="entry name" value="Sulfotransfer_2"/>
    <property type="match status" value="1"/>
</dbReference>
<dbReference type="RefSeq" id="WP_024015796.1">
    <property type="nucleotide sequence ID" value="NZ_CAXGIV010000083.1"/>
</dbReference>
<proteinExistence type="predicted"/>
<dbReference type="Proteomes" id="UP000182101">
    <property type="component" value="Chromosome"/>
</dbReference>
<dbReference type="AlphaFoldDB" id="A0AAC9J8D1"/>
<dbReference type="InterPro" id="IPR005331">
    <property type="entry name" value="Sulfotransferase"/>
</dbReference>
<reference evidence="1 2" key="1">
    <citation type="submission" date="2016-11" db="EMBL/GenBank/DDBJ databases">
        <title>Networking in microbes: conjugative elements and plasmids in the genus Alteromonas.</title>
        <authorList>
            <person name="Lopez-Perez M."/>
            <person name="Ramon-Marco N."/>
            <person name="Rodriguez-Valera F."/>
        </authorList>
    </citation>
    <scope>NUCLEOTIDE SEQUENCE [LARGE SCALE GENOMIC DNA]</scope>
    <source>
        <strain evidence="1 2">CP48</strain>
    </source>
</reference>
<dbReference type="SUPFAM" id="SSF52540">
    <property type="entry name" value="P-loop containing nucleoside triphosphate hydrolases"/>
    <property type="match status" value="1"/>
</dbReference>
<dbReference type="EMBL" id="CP018024">
    <property type="protein sequence ID" value="APD88990.1"/>
    <property type="molecule type" value="Genomic_DNA"/>
</dbReference>
<dbReference type="GO" id="GO:0008146">
    <property type="term" value="F:sulfotransferase activity"/>
    <property type="evidence" value="ECO:0007669"/>
    <property type="project" value="InterPro"/>
</dbReference>
<dbReference type="GeneID" id="56341381"/>
<name>A0AAC9J8D1_9ALTE</name>
<dbReference type="Gene3D" id="3.40.50.300">
    <property type="entry name" value="P-loop containing nucleotide triphosphate hydrolases"/>
    <property type="match status" value="1"/>
</dbReference>
<accession>A0AAC9J8D1</accession>
<dbReference type="InterPro" id="IPR027417">
    <property type="entry name" value="P-loop_NTPase"/>
</dbReference>
<dbReference type="GO" id="GO:0016020">
    <property type="term" value="C:membrane"/>
    <property type="evidence" value="ECO:0007669"/>
    <property type="project" value="InterPro"/>
</dbReference>
<gene>
    <name evidence="1" type="ORF">BM524_03715</name>
</gene>
<evidence type="ECO:0000313" key="2">
    <source>
        <dbReference type="Proteomes" id="UP000182101"/>
    </source>
</evidence>
<organism evidence="1 2">
    <name type="scientific">Alteromonas mediterranea</name>
    <dbReference type="NCBI Taxonomy" id="314275"/>
    <lineage>
        <taxon>Bacteria</taxon>
        <taxon>Pseudomonadati</taxon>
        <taxon>Pseudomonadota</taxon>
        <taxon>Gammaproteobacteria</taxon>
        <taxon>Alteromonadales</taxon>
        <taxon>Alteromonadaceae</taxon>
        <taxon>Alteromonas/Salinimonas group</taxon>
        <taxon>Alteromonas</taxon>
    </lineage>
</organism>
<evidence type="ECO:0000313" key="1">
    <source>
        <dbReference type="EMBL" id="APD88990.1"/>
    </source>
</evidence>